<dbReference type="Gene3D" id="3.30.450.20">
    <property type="entry name" value="PAS domain"/>
    <property type="match status" value="1"/>
</dbReference>
<keyword evidence="3" id="KW-1185">Reference proteome</keyword>
<comment type="caution">
    <text evidence="2">The sequence shown here is derived from an EMBL/GenBank/DDBJ whole genome shotgun (WGS) entry which is preliminary data.</text>
</comment>
<evidence type="ECO:0000313" key="2">
    <source>
        <dbReference type="EMBL" id="KAJ1991473.1"/>
    </source>
</evidence>
<evidence type="ECO:0000256" key="1">
    <source>
        <dbReference type="SAM" id="MobiDB-lite"/>
    </source>
</evidence>
<evidence type="ECO:0008006" key="4">
    <source>
        <dbReference type="Google" id="ProtNLM"/>
    </source>
</evidence>
<dbReference type="EMBL" id="JANBQD010000037">
    <property type="protein sequence ID" value="KAJ1991473.1"/>
    <property type="molecule type" value="Genomic_DNA"/>
</dbReference>
<feature type="compositionally biased region" description="Basic and acidic residues" evidence="1">
    <location>
        <begin position="1"/>
        <end position="10"/>
    </location>
</feature>
<sequence>MTVNEKKRSAEMTTEDDSATAAPATANAQRPWPYQQQQQQHQHPCFWGVLHGESLNFVFVSASLHSFLGNEQASTMLNQSLFDYIHPDEANRARRDLVDTFIAKSILGSGIR</sequence>
<evidence type="ECO:0000313" key="3">
    <source>
        <dbReference type="Proteomes" id="UP001151295"/>
    </source>
</evidence>
<dbReference type="Proteomes" id="UP001151295">
    <property type="component" value="Unassembled WGS sequence"/>
</dbReference>
<gene>
    <name evidence="2" type="ORF">EDC05_003397</name>
</gene>
<protein>
    <recommendedName>
        <fullName evidence="4">PAS domain-containing protein</fullName>
    </recommendedName>
</protein>
<organism evidence="2 3">
    <name type="scientific">Coemansia umbellata</name>
    <dbReference type="NCBI Taxonomy" id="1424467"/>
    <lineage>
        <taxon>Eukaryota</taxon>
        <taxon>Fungi</taxon>
        <taxon>Fungi incertae sedis</taxon>
        <taxon>Zoopagomycota</taxon>
        <taxon>Kickxellomycotina</taxon>
        <taxon>Kickxellomycetes</taxon>
        <taxon>Kickxellales</taxon>
        <taxon>Kickxellaceae</taxon>
        <taxon>Coemansia</taxon>
    </lineage>
</organism>
<reference evidence="2" key="1">
    <citation type="submission" date="2022-07" db="EMBL/GenBank/DDBJ databases">
        <title>Phylogenomic reconstructions and comparative analyses of Kickxellomycotina fungi.</title>
        <authorList>
            <person name="Reynolds N.K."/>
            <person name="Stajich J.E."/>
            <person name="Barry K."/>
            <person name="Grigoriev I.V."/>
            <person name="Crous P."/>
            <person name="Smith M.E."/>
        </authorList>
    </citation>
    <scope>NUCLEOTIDE SEQUENCE</scope>
    <source>
        <strain evidence="2">BCRC 34882</strain>
    </source>
</reference>
<feature type="region of interest" description="Disordered" evidence="1">
    <location>
        <begin position="1"/>
        <end position="37"/>
    </location>
</feature>
<name>A0ABQ8PLF7_9FUNG</name>
<feature type="compositionally biased region" description="Low complexity" evidence="1">
    <location>
        <begin position="19"/>
        <end position="28"/>
    </location>
</feature>
<accession>A0ABQ8PLF7</accession>
<proteinExistence type="predicted"/>